<comment type="caution">
    <text evidence="3">The sequence shown here is derived from an EMBL/GenBank/DDBJ whole genome shotgun (WGS) entry which is preliminary data.</text>
</comment>
<dbReference type="InterPro" id="IPR012337">
    <property type="entry name" value="RNaseH-like_sf"/>
</dbReference>
<dbReference type="Pfam" id="PF01527">
    <property type="entry name" value="HTH_Tnp_1"/>
    <property type="match status" value="1"/>
</dbReference>
<dbReference type="GO" id="GO:0004803">
    <property type="term" value="F:transposase activity"/>
    <property type="evidence" value="ECO:0007669"/>
    <property type="project" value="InterPro"/>
</dbReference>
<dbReference type="InterPro" id="IPR001584">
    <property type="entry name" value="Integrase_cat-core"/>
</dbReference>
<dbReference type="SUPFAM" id="SSF46689">
    <property type="entry name" value="Homeodomain-like"/>
    <property type="match status" value="1"/>
</dbReference>
<dbReference type="GO" id="GO:0015074">
    <property type="term" value="P:DNA integration"/>
    <property type="evidence" value="ECO:0007669"/>
    <property type="project" value="InterPro"/>
</dbReference>
<dbReference type="PROSITE" id="PS50994">
    <property type="entry name" value="INTEGRASE"/>
    <property type="match status" value="1"/>
</dbReference>
<evidence type="ECO:0000256" key="1">
    <source>
        <dbReference type="SAM" id="Coils"/>
    </source>
</evidence>
<dbReference type="RefSeq" id="WP_099278606.1">
    <property type="nucleotide sequence ID" value="NZ_KZ304986.1"/>
</dbReference>
<feature type="domain" description="Integrase catalytic" evidence="2">
    <location>
        <begin position="207"/>
        <end position="367"/>
    </location>
</feature>
<dbReference type="SUPFAM" id="SSF53098">
    <property type="entry name" value="Ribonuclease H-like"/>
    <property type="match status" value="1"/>
</dbReference>
<gene>
    <name evidence="3" type="ORF">CJ301_17305</name>
</gene>
<proteinExistence type="predicted"/>
<evidence type="ECO:0000313" key="4">
    <source>
        <dbReference type="Proteomes" id="UP000221860"/>
    </source>
</evidence>
<protein>
    <submittedName>
        <fullName evidence="3">IS3 family transposase</fullName>
    </submittedName>
</protein>
<dbReference type="PANTHER" id="PTHR47515">
    <property type="entry name" value="LOW CALCIUM RESPONSE LOCUS PROTEIN T"/>
    <property type="match status" value="1"/>
</dbReference>
<dbReference type="Proteomes" id="UP000221860">
    <property type="component" value="Unassembled WGS sequence"/>
</dbReference>
<dbReference type="PANTHER" id="PTHR47515:SF2">
    <property type="entry name" value="INTEGRASE CORE DOMAIN PROTEIN"/>
    <property type="match status" value="1"/>
</dbReference>
<dbReference type="Gene3D" id="3.30.420.10">
    <property type="entry name" value="Ribonuclease H-like superfamily/Ribonuclease H"/>
    <property type="match status" value="1"/>
</dbReference>
<dbReference type="EMBL" id="NQWH01000046">
    <property type="protein sequence ID" value="PHP26266.1"/>
    <property type="molecule type" value="Genomic_DNA"/>
</dbReference>
<evidence type="ECO:0000259" key="2">
    <source>
        <dbReference type="PROSITE" id="PS50994"/>
    </source>
</evidence>
<evidence type="ECO:0000313" key="3">
    <source>
        <dbReference type="EMBL" id="PHP26266.1"/>
    </source>
</evidence>
<dbReference type="AlphaFoldDB" id="A0A2G1MC07"/>
<keyword evidence="1" id="KW-0175">Coiled coil</keyword>
<feature type="coiled-coil region" evidence="1">
    <location>
        <begin position="53"/>
        <end position="80"/>
    </location>
</feature>
<dbReference type="OrthoDB" id="9813285at2"/>
<dbReference type="InterPro" id="IPR009057">
    <property type="entry name" value="Homeodomain-like_sf"/>
</dbReference>
<dbReference type="InterPro" id="IPR036397">
    <property type="entry name" value="RNaseH_sf"/>
</dbReference>
<name>A0A2G1MC07_9RHOB</name>
<organism evidence="3 4">
    <name type="scientific">Limimaricola cinnabarinus</name>
    <dbReference type="NCBI Taxonomy" id="1125964"/>
    <lineage>
        <taxon>Bacteria</taxon>
        <taxon>Pseudomonadati</taxon>
        <taxon>Pseudomonadota</taxon>
        <taxon>Alphaproteobacteria</taxon>
        <taxon>Rhodobacterales</taxon>
        <taxon>Paracoccaceae</taxon>
        <taxon>Limimaricola</taxon>
    </lineage>
</organism>
<dbReference type="GO" id="GO:0006313">
    <property type="term" value="P:DNA transposition"/>
    <property type="evidence" value="ECO:0007669"/>
    <property type="project" value="InterPro"/>
</dbReference>
<dbReference type="InterPro" id="IPR048020">
    <property type="entry name" value="Transpos_IS3"/>
</dbReference>
<dbReference type="NCBIfam" id="NF033516">
    <property type="entry name" value="transpos_IS3"/>
    <property type="match status" value="1"/>
</dbReference>
<dbReference type="Pfam" id="PF13276">
    <property type="entry name" value="HTH_21"/>
    <property type="match status" value="1"/>
</dbReference>
<dbReference type="InterPro" id="IPR002514">
    <property type="entry name" value="Transposase_8"/>
</dbReference>
<accession>A0A2G1MC07</accession>
<dbReference type="GO" id="GO:0003677">
    <property type="term" value="F:DNA binding"/>
    <property type="evidence" value="ECO:0007669"/>
    <property type="project" value="InterPro"/>
</dbReference>
<dbReference type="InterPro" id="IPR025948">
    <property type="entry name" value="HTH-like_dom"/>
</dbReference>
<reference evidence="3 4" key="1">
    <citation type="submission" date="2017-08" db="EMBL/GenBank/DDBJ databases">
        <title>Draft Genome Sequence of Loktanella cinnabarina Strain XM1, Isolated from Coastal Surface Water.</title>
        <authorList>
            <person name="Ma R."/>
            <person name="Wang J."/>
            <person name="Wang Q."/>
            <person name="Ma Z."/>
            <person name="Li J."/>
            <person name="Chen L."/>
        </authorList>
    </citation>
    <scope>NUCLEOTIDE SEQUENCE [LARGE SCALE GENOMIC DNA]</scope>
    <source>
        <strain evidence="3 4">XM1</strain>
    </source>
</reference>
<sequence length="375" mass="43932">MVGKREKPEDIVLKLRQIEVLHGQGMPVADAVRQVGITQQSYYRWRRQYGGMSRSQLKRLKELEKENQRLRRAVSDLTLDKLILAEAAPGKLLSPSRRRQCIDHVRQELGVSERRACRTLGQHRSTQRKVPRGRPDEARLTADIIELARQYGRYGYRPITALLKQSGWQVNLKRVERIWKREGLKVPQKQKKRSRLWLNDGSCVRLRPERPHHVWSYDFVQDRTHDGQAYRILNIIDEFTKEALMIRVDRKLNSTDVVDALTDLFILRGPPEFIRSDNGPEFVATKVRDWIEAVGAKTAFIEPGSPWENGYCESFNARFRNELLDGEIFYTLREAQILIERWRRHYNTVRPHSALGYRPPAPESIVSIDRRPTMH</sequence>
<keyword evidence="4" id="KW-1185">Reference proteome</keyword>
<dbReference type="Pfam" id="PF13683">
    <property type="entry name" value="rve_3"/>
    <property type="match status" value="1"/>
</dbReference>